<evidence type="ECO:0000256" key="9">
    <source>
        <dbReference type="ARBA" id="ARBA00022842"/>
    </source>
</evidence>
<keyword evidence="10" id="KW-0472">Membrane</keyword>
<keyword evidence="11" id="KW-0325">Glycoprotein</keyword>
<comment type="caution">
    <text evidence="16">The sequence shown here is derived from an EMBL/GenBank/DDBJ whole genome shotgun (WGS) entry which is preliminary data.</text>
</comment>
<keyword evidence="17" id="KW-1185">Reference proteome</keyword>
<evidence type="ECO:0000256" key="11">
    <source>
        <dbReference type="ARBA" id="ARBA00023180"/>
    </source>
</evidence>
<gene>
    <name evidence="16" type="ORF">PVAND_012962</name>
</gene>
<feature type="binding site" evidence="14">
    <location>
        <position position="607"/>
    </location>
    <ligand>
        <name>Zn(2+)</name>
        <dbReference type="ChEBI" id="CHEBI:29105"/>
        <label>2</label>
    </ligand>
</feature>
<feature type="binding site" evidence="14">
    <location>
        <position position="441"/>
    </location>
    <ligand>
        <name>Mg(2+)</name>
        <dbReference type="ChEBI" id="CHEBI:18420"/>
    </ligand>
</feature>
<protein>
    <recommendedName>
        <fullName evidence="3">alkaline phosphatase</fullName>
        <ecNumber evidence="3">3.1.3.1</ecNumber>
    </recommendedName>
</protein>
<feature type="binding site" evidence="14">
    <location>
        <position position="439"/>
    </location>
    <ligand>
        <name>Mg(2+)</name>
        <dbReference type="ChEBI" id="CHEBI:18420"/>
    </ligand>
</feature>
<evidence type="ECO:0000256" key="7">
    <source>
        <dbReference type="ARBA" id="ARBA00022801"/>
    </source>
</evidence>
<feature type="binding site" evidence="14">
    <location>
        <position position="644"/>
    </location>
    <ligand>
        <name>Zn(2+)</name>
        <dbReference type="ChEBI" id="CHEBI:29105"/>
        <label>2</label>
    </ligand>
</feature>
<dbReference type="AlphaFoldDB" id="A0A9J6CP14"/>
<keyword evidence="12" id="KW-0449">Lipoprotein</keyword>
<dbReference type="GO" id="GO:0004035">
    <property type="term" value="F:alkaline phosphatase activity"/>
    <property type="evidence" value="ECO:0007669"/>
    <property type="project" value="UniProtKB-EC"/>
</dbReference>
<evidence type="ECO:0000256" key="6">
    <source>
        <dbReference type="ARBA" id="ARBA00022723"/>
    </source>
</evidence>
<feature type="binding site" evidence="14">
    <location>
        <position position="332"/>
    </location>
    <ligand>
        <name>Mg(2+)</name>
        <dbReference type="ChEBI" id="CHEBI:18420"/>
    </ligand>
</feature>
<dbReference type="Proteomes" id="UP001107558">
    <property type="component" value="Chromosome 1"/>
</dbReference>
<dbReference type="PANTHER" id="PTHR11596">
    <property type="entry name" value="ALKALINE PHOSPHATASE"/>
    <property type="match status" value="1"/>
</dbReference>
<feature type="binding site" evidence="14">
    <location>
        <position position="603"/>
    </location>
    <ligand>
        <name>Zn(2+)</name>
        <dbReference type="ChEBI" id="CHEBI:29105"/>
        <label>2</label>
    </ligand>
</feature>
<keyword evidence="9 14" id="KW-0460">Magnesium</keyword>
<dbReference type="Gene3D" id="3.40.720.10">
    <property type="entry name" value="Alkaline Phosphatase, subunit A"/>
    <property type="match status" value="3"/>
</dbReference>
<dbReference type="GO" id="GO:0005886">
    <property type="term" value="C:plasma membrane"/>
    <property type="evidence" value="ECO:0007669"/>
    <property type="project" value="UniProtKB-SubCell"/>
</dbReference>
<organism evidence="16 17">
    <name type="scientific">Polypedilum vanderplanki</name>
    <name type="common">Sleeping chironomid midge</name>
    <dbReference type="NCBI Taxonomy" id="319348"/>
    <lineage>
        <taxon>Eukaryota</taxon>
        <taxon>Metazoa</taxon>
        <taxon>Ecdysozoa</taxon>
        <taxon>Arthropoda</taxon>
        <taxon>Hexapoda</taxon>
        <taxon>Insecta</taxon>
        <taxon>Pterygota</taxon>
        <taxon>Neoptera</taxon>
        <taxon>Endopterygota</taxon>
        <taxon>Diptera</taxon>
        <taxon>Nematocera</taxon>
        <taxon>Chironomoidea</taxon>
        <taxon>Chironomidae</taxon>
        <taxon>Chironominae</taxon>
        <taxon>Polypedilum</taxon>
        <taxon>Polypedilum</taxon>
    </lineage>
</organism>
<comment type="similarity">
    <text evidence="2 15">Belongs to the alkaline phosphatase family.</text>
</comment>
<dbReference type="OrthoDB" id="5818554at2759"/>
<accession>A0A9J6CP14</accession>
<evidence type="ECO:0000313" key="17">
    <source>
        <dbReference type="Proteomes" id="UP001107558"/>
    </source>
</evidence>
<evidence type="ECO:0000256" key="13">
    <source>
        <dbReference type="PIRSR" id="PIRSR601952-1"/>
    </source>
</evidence>
<evidence type="ECO:0000256" key="8">
    <source>
        <dbReference type="ARBA" id="ARBA00022833"/>
    </source>
</evidence>
<dbReference type="GO" id="GO:0098552">
    <property type="term" value="C:side of membrane"/>
    <property type="evidence" value="ECO:0007669"/>
    <property type="project" value="UniProtKB-KW"/>
</dbReference>
<dbReference type="InterPro" id="IPR017850">
    <property type="entry name" value="Alkaline_phosphatase_core_sf"/>
</dbReference>
<dbReference type="PRINTS" id="PR00113">
    <property type="entry name" value="ALKPHPHTASE"/>
</dbReference>
<comment type="cofactor">
    <cofactor evidence="14">
        <name>Mg(2+)</name>
        <dbReference type="ChEBI" id="CHEBI:18420"/>
    </cofactor>
    <text evidence="14">Binds 1 Mg(2+) ion.</text>
</comment>
<reference evidence="16" key="1">
    <citation type="submission" date="2021-03" db="EMBL/GenBank/DDBJ databases">
        <title>Chromosome level genome of the anhydrobiotic midge Polypedilum vanderplanki.</title>
        <authorList>
            <person name="Yoshida Y."/>
            <person name="Kikawada T."/>
            <person name="Gusev O."/>
        </authorList>
    </citation>
    <scope>NUCLEOTIDE SEQUENCE</scope>
    <source>
        <strain evidence="16">NIAS01</strain>
        <tissue evidence="16">Whole body or cell culture</tissue>
    </source>
</reference>
<evidence type="ECO:0000256" key="10">
    <source>
        <dbReference type="ARBA" id="ARBA00023136"/>
    </source>
</evidence>
<proteinExistence type="inferred from homology"/>
<keyword evidence="7" id="KW-0378">Hydrolase</keyword>
<comment type="cofactor">
    <cofactor evidence="14">
        <name>Zn(2+)</name>
        <dbReference type="ChEBI" id="CHEBI:29105"/>
    </cofactor>
    <text evidence="14">Binds 2 Zn(2+) ions.</text>
</comment>
<evidence type="ECO:0000256" key="3">
    <source>
        <dbReference type="ARBA" id="ARBA00012647"/>
    </source>
</evidence>
<dbReference type="SUPFAM" id="SSF53649">
    <property type="entry name" value="Alkaline phosphatase-like"/>
    <property type="match status" value="3"/>
</dbReference>
<dbReference type="InterPro" id="IPR001952">
    <property type="entry name" value="Alkaline_phosphatase"/>
</dbReference>
<dbReference type="Pfam" id="PF00245">
    <property type="entry name" value="Alk_phosphatase"/>
    <property type="match status" value="2"/>
</dbReference>
<sequence length="767" mass="83960">MFMGDGMSHSTLAATRIALGGEDVKLAFENFPHTASSKTYCTDQAVADSACTITAMLHGIKTNGGIVGLNGAAANDSCEDQNIKNNQIESIAKWFQDQDRSVGVVTNTKITHATPSGVYANIANRNWEGNAEVIRSGCDHLMVDDIAEQLVHGNIGSKLKVALGGGSKYFINTSMIEHGSNGARTDDDVLRISDLDMHPHLDTTRFKPNSAELSKDFWFNNAKKFVENQVKRNLNTNTAKNVIMFMGDGMSHSTLASTEQFEDEFSRISDLNMQPHFDVETTANKMTSRAFTNNIELTKDFWIDSAKDFVAKQVKKNLNTKKAKNIIMFLGDGMGHSTLAATRIALGGEEVKLAFENFPHTASSKTYCTDQSVADSACTITAMLHGIKTNGGIVGLNAAATRNSCEDQNIKNNQIESIAKWFQDQDRSVGVVTNTKITHATPSGVYANIANRNWEGNAEVIRSGCDHLMVDDIAEQLVHGNIGSKLKVALGGGSKYFINTTMIENGSNGARTDGKNLINEWLTAKTNRQFVRNREELMNVDIRKIDQLLGLFSTHHMPYQLEVNENNEQNIYPTLTEMTLKAIEMLSKNDDGYFLLVEGGRIDNAQHATKARLVIGEMIEFNNAIEAALKKIDLEETLVVVTADHGHALSLAGYSTRNDGVFAMGGIANDELPFLKLSFSNGMGFIKHHINGIRVNASAIDTSSIHFQYPSTFPFKYATHTGEDVGVWAIGPYSHLFSGTIEQNVIAHIMAYASCVGKGLKVCNNND</sequence>
<evidence type="ECO:0000256" key="5">
    <source>
        <dbReference type="ARBA" id="ARBA00022622"/>
    </source>
</evidence>
<evidence type="ECO:0000256" key="1">
    <source>
        <dbReference type="ARBA" id="ARBA00004609"/>
    </source>
</evidence>
<keyword evidence="8 14" id="KW-0862">Zinc</keyword>
<evidence type="ECO:0000256" key="4">
    <source>
        <dbReference type="ARBA" id="ARBA00022475"/>
    </source>
</evidence>
<dbReference type="GO" id="GO:0046872">
    <property type="term" value="F:metal ion binding"/>
    <property type="evidence" value="ECO:0007669"/>
    <property type="project" value="UniProtKB-KW"/>
</dbReference>
<keyword evidence="5" id="KW-0336">GPI-anchor</keyword>
<evidence type="ECO:0000313" key="16">
    <source>
        <dbReference type="EMBL" id="KAG5683696.1"/>
    </source>
</evidence>
<dbReference type="PANTHER" id="PTHR11596:SF85">
    <property type="entry name" value="ALKALINE PHOSPHATASE-RELATED"/>
    <property type="match status" value="1"/>
</dbReference>
<feature type="binding site" evidence="14">
    <location>
        <position position="720"/>
    </location>
    <ligand>
        <name>Zn(2+)</name>
        <dbReference type="ChEBI" id="CHEBI:29105"/>
        <label>2</label>
    </ligand>
</feature>
<evidence type="ECO:0000256" key="14">
    <source>
        <dbReference type="PIRSR" id="PIRSR601952-2"/>
    </source>
</evidence>
<feature type="binding site" evidence="14">
    <location>
        <position position="332"/>
    </location>
    <ligand>
        <name>Zn(2+)</name>
        <dbReference type="ChEBI" id="CHEBI:29105"/>
        <label>2</label>
    </ligand>
</feature>
<feature type="binding site" evidence="14">
    <location>
        <position position="645"/>
    </location>
    <ligand>
        <name>Zn(2+)</name>
        <dbReference type="ChEBI" id="CHEBI:29105"/>
        <label>2</label>
    </ligand>
</feature>
<feature type="binding site" evidence="14">
    <location>
        <position position="598"/>
    </location>
    <ligand>
        <name>Mg(2+)</name>
        <dbReference type="ChEBI" id="CHEBI:18420"/>
    </ligand>
</feature>
<keyword evidence="6 14" id="KW-0479">Metal-binding</keyword>
<keyword evidence="4" id="KW-1003">Cell membrane</keyword>
<evidence type="ECO:0000256" key="12">
    <source>
        <dbReference type="ARBA" id="ARBA00023288"/>
    </source>
</evidence>
<evidence type="ECO:0000256" key="2">
    <source>
        <dbReference type="ARBA" id="ARBA00005984"/>
    </source>
</evidence>
<dbReference type="EC" id="3.1.3.1" evidence="3"/>
<dbReference type="FunFam" id="3.40.720.10:FF:000008">
    <property type="entry name" value="Alkaline phosphatase"/>
    <property type="match status" value="1"/>
</dbReference>
<comment type="subcellular location">
    <subcellularLocation>
        <location evidence="1">Cell membrane</location>
        <topology evidence="1">Lipid-anchor</topology>
        <topology evidence="1">GPI-anchor</topology>
    </subcellularLocation>
</comment>
<dbReference type="EMBL" id="JADBJN010000001">
    <property type="protein sequence ID" value="KAG5683696.1"/>
    <property type="molecule type" value="Genomic_DNA"/>
</dbReference>
<dbReference type="CDD" id="cd16012">
    <property type="entry name" value="ALP"/>
    <property type="match status" value="1"/>
</dbReference>
<dbReference type="SMART" id="SM00098">
    <property type="entry name" value="alkPPc"/>
    <property type="match status" value="1"/>
</dbReference>
<evidence type="ECO:0000256" key="15">
    <source>
        <dbReference type="RuleBase" id="RU003946"/>
    </source>
</evidence>
<feature type="active site" description="Phosphoserine intermediate" evidence="13">
    <location>
        <position position="376"/>
    </location>
</feature>
<name>A0A9J6CP14_POLVA</name>